<evidence type="ECO:0000256" key="1">
    <source>
        <dbReference type="ARBA" id="ARBA00004496"/>
    </source>
</evidence>
<feature type="compositionally biased region" description="Gly residues" evidence="6">
    <location>
        <begin position="412"/>
        <end position="423"/>
    </location>
</feature>
<feature type="compositionally biased region" description="Gly residues" evidence="6">
    <location>
        <begin position="146"/>
        <end position="155"/>
    </location>
</feature>
<dbReference type="PROSITE" id="PS00018">
    <property type="entry name" value="EF_HAND_1"/>
    <property type="match status" value="2"/>
</dbReference>
<keyword evidence="9" id="KW-1185">Reference proteome</keyword>
<dbReference type="EMBL" id="BSDZ01000005">
    <property type="protein sequence ID" value="GLI60207.1"/>
    <property type="molecule type" value="Genomic_DNA"/>
</dbReference>
<dbReference type="PROSITE" id="PS50222">
    <property type="entry name" value="EF_HAND_2"/>
    <property type="match status" value="2"/>
</dbReference>
<accession>A0ABQ5RRK4</accession>
<comment type="caution">
    <text evidence="8">The sequence shown here is derived from an EMBL/GenBank/DDBJ whole genome shotgun (WGS) entry which is preliminary data.</text>
</comment>
<feature type="region of interest" description="Disordered" evidence="6">
    <location>
        <begin position="505"/>
        <end position="568"/>
    </location>
</feature>
<evidence type="ECO:0000256" key="4">
    <source>
        <dbReference type="ARBA" id="ARBA00022737"/>
    </source>
</evidence>
<feature type="compositionally biased region" description="Polar residues" evidence="6">
    <location>
        <begin position="783"/>
        <end position="793"/>
    </location>
</feature>
<feature type="region of interest" description="Disordered" evidence="6">
    <location>
        <begin position="1078"/>
        <end position="1097"/>
    </location>
</feature>
<feature type="compositionally biased region" description="Low complexity" evidence="6">
    <location>
        <begin position="532"/>
        <end position="552"/>
    </location>
</feature>
<keyword evidence="4" id="KW-0677">Repeat</keyword>
<dbReference type="SMART" id="SM00054">
    <property type="entry name" value="EFh"/>
    <property type="match status" value="2"/>
</dbReference>
<feature type="region of interest" description="Disordered" evidence="6">
    <location>
        <begin position="730"/>
        <end position="793"/>
    </location>
</feature>
<keyword evidence="3" id="KW-0479">Metal-binding</keyword>
<feature type="compositionally biased region" description="Polar residues" evidence="6">
    <location>
        <begin position="40"/>
        <end position="54"/>
    </location>
</feature>
<evidence type="ECO:0000256" key="6">
    <source>
        <dbReference type="SAM" id="MobiDB-lite"/>
    </source>
</evidence>
<dbReference type="SUPFAM" id="SSF47473">
    <property type="entry name" value="EF-hand"/>
    <property type="match status" value="1"/>
</dbReference>
<evidence type="ECO:0000256" key="5">
    <source>
        <dbReference type="ARBA" id="ARBA00022837"/>
    </source>
</evidence>
<keyword evidence="2" id="KW-0963">Cytoplasm</keyword>
<protein>
    <recommendedName>
        <fullName evidence="7">EF-hand domain-containing protein</fullName>
    </recommendedName>
</protein>
<dbReference type="Gene3D" id="1.10.238.10">
    <property type="entry name" value="EF-hand"/>
    <property type="match status" value="1"/>
</dbReference>
<feature type="region of interest" description="Disordered" evidence="6">
    <location>
        <begin position="869"/>
        <end position="896"/>
    </location>
</feature>
<feature type="region of interest" description="Disordered" evidence="6">
    <location>
        <begin position="1373"/>
        <end position="1411"/>
    </location>
</feature>
<dbReference type="PANTHER" id="PTHR46212:SF3">
    <property type="entry name" value="GH27120P"/>
    <property type="match status" value="1"/>
</dbReference>
<feature type="domain" description="EF-hand" evidence="7">
    <location>
        <begin position="965"/>
        <end position="1000"/>
    </location>
</feature>
<feature type="compositionally biased region" description="Low complexity" evidence="6">
    <location>
        <begin position="13"/>
        <end position="25"/>
    </location>
</feature>
<evidence type="ECO:0000313" key="8">
    <source>
        <dbReference type="EMBL" id="GLI60207.1"/>
    </source>
</evidence>
<dbReference type="InterPro" id="IPR002048">
    <property type="entry name" value="EF_hand_dom"/>
</dbReference>
<name>A0ABQ5RRK4_9CHLO</name>
<feature type="region of interest" description="Disordered" evidence="6">
    <location>
        <begin position="1647"/>
        <end position="1679"/>
    </location>
</feature>
<feature type="compositionally biased region" description="Low complexity" evidence="6">
    <location>
        <begin position="395"/>
        <end position="411"/>
    </location>
</feature>
<feature type="region of interest" description="Disordered" evidence="6">
    <location>
        <begin position="1"/>
        <end position="195"/>
    </location>
</feature>
<evidence type="ECO:0000256" key="2">
    <source>
        <dbReference type="ARBA" id="ARBA00022490"/>
    </source>
</evidence>
<dbReference type="InterPro" id="IPR051426">
    <property type="entry name" value="Peflin/Sorcin_CaBP"/>
</dbReference>
<evidence type="ECO:0000259" key="7">
    <source>
        <dbReference type="PROSITE" id="PS50222"/>
    </source>
</evidence>
<feature type="region of interest" description="Disordered" evidence="6">
    <location>
        <begin position="1739"/>
        <end position="1776"/>
    </location>
</feature>
<dbReference type="CDD" id="cd00051">
    <property type="entry name" value="EFh"/>
    <property type="match status" value="1"/>
</dbReference>
<evidence type="ECO:0000313" key="9">
    <source>
        <dbReference type="Proteomes" id="UP001165090"/>
    </source>
</evidence>
<feature type="compositionally biased region" description="Acidic residues" evidence="6">
    <location>
        <begin position="173"/>
        <end position="186"/>
    </location>
</feature>
<dbReference type="InterPro" id="IPR018247">
    <property type="entry name" value="EF_Hand_1_Ca_BS"/>
</dbReference>
<sequence length="1776" mass="179787">MPGPPPAPAGLHSALSAAMSAAARDAVSRHALHHGPPYSKQLQQPFPLSRTRSSGAVLVPAPASTNPSSEDPANSTYPGSPWTPPPTNSDGVDLLIGQPPLDWDTDNPQGYRGPLSGSDVSDNEGNGAEEEMGTDGIEGNVMAGSSSGGGSGDGATAGEKQSEADVHSNADGTDADANVEGDPEGADDGRSWSSRYFSRDPTLEGVIADGSPAGDAGNGGGVVIPVARGQPAVEDAEVLDAEDNLYMEAEGPGALPYLPTGPVDPQVIPSKLPQQPLPSAGAAAVRDGAAAPAIRGPAGGNGIDLGRASAATAGLAGGAAAGPSPDTVVAIGHGSGVSGVITNVKHSMSGGVTGIAILPHANIPGGYSGTNPSPATGARPSRPSWAGSHDSDPPSTSGSAYGAASTGLLGTTSGGRSGGGGVSGRRALASTAERSFQGGGIAASSSSRPQSMVDLELGLVGSGVVTTGSGQAPGVQSGFFSPDRPAPLKIQIEVSAASRLELKVRGRGRPATTTAAMPPPPASSRPLRRGRPTAAATTANSATTATANNGTSVSFDQPDGSSSTSSLASGTAVDAASRSFQSSALWSSARRLRISLHRLHQQYQNYHALQGGQDPGPLDASASLAAVARLRISGHGHEAAAAPGGTGGAPMSAPEDTVADVGGGVSLEHGRVHQRSVSAPSCRPQLGMSGLRMQTDTHLQLDSESSRGLIPSTELDKTLEVGWSDLLQHTDDDGAIQPPHAARSLPVSPRLAKGRAAVGSPRRTRSAGGGAAEEALTNRHRSASTGLSPTASPLTAAVASGSAVTAASAAATKSSRSSSRVGRQSLAHPVLIMPSMAATSAAEDPDFVQVVEKARRRAAVEKQKLRAAREVAAGDGNNNKGSMRRRGGTSAPRTASEKVRAAELLFQRQAEEWARTHRQLPPRRRLAPSVTRMVEKWFSLVDYDGSGHLETKELALALQAAGVPCSESDVVELVSTIDVNRDGAVSLTEFLSFLLKELGAGKNLTTGDYLLPSGGQLPFAAMIARLKRLRVLDDVMKGGKARNRYVDMLYNRDALAAEIGLSEEVAAGLQARAVPLESSNGEDFSETASAGGGGRRGGRVRLQQLFQQYRQAHQHATSDGAEFTGPGPAAAPEACDRDFDWEGARKEDGRQLGGERSEVCFAGVDGEEFGDVNITMRDPAPAAVIAAEAEAAAAGAEGEGEGGSHECDSEYDAVAAGFGEKVSGVSYYPRYSREVSVLQGACSSQRASNDGVVVLAPAPIPVVDQPMFFKLTEVLLPVAESSAISERLGSEVCGGGGEASSFSAAAAKAVEVATATTPQRLLLPVISPLPPVKRPNTRAFKRALLDVRHSAPEYLMQRLGLAGPLEAAAAAAATAGSMSPTSDRPRGRRRTGGDNGGGAAAAGRATASFRPLASTSPDGLVAGGEFSATSVSALTSASDPVTASAAASKAAAAAAGAYFTTYGAGFTRYKRWSMYDIDPASENPDYWQAKAAALLMRRTSRAVRGVPGAGVATMSAAAAAAVAAIAAADAAKDIELYPAVPVAAATAVMVEGTEQSNNNSGKQLPPAASLLRRHHNPSQSSQSDGAAVGWHLPSLQTGLTAGGAAAAPHITLQQPGATAPLAAATPAAAAPAASVASHVSALVPCPASPWRRTADEPASPGSPTRRKARSGPHGRGLGACALGRGSAAAAMLSPRAAPPATAASAAAAAGSGAGNSPIQYVIRHQQGANPRLAAEALRRRPVPSAVADGDPLMQRLLSKSASRSPQRSPSRSPQRS</sequence>
<gene>
    <name evidence="8" type="ORF">VaNZ11_002278</name>
</gene>
<feature type="non-terminal residue" evidence="8">
    <location>
        <position position="1776"/>
    </location>
</feature>
<feature type="compositionally biased region" description="Polar residues" evidence="6">
    <location>
        <begin position="1078"/>
        <end position="1088"/>
    </location>
</feature>
<comment type="subcellular location">
    <subcellularLocation>
        <location evidence="1">Cytoplasm</location>
    </subcellularLocation>
</comment>
<keyword evidence="5" id="KW-0106">Calcium</keyword>
<organism evidence="8 9">
    <name type="scientific">Volvox africanus</name>
    <dbReference type="NCBI Taxonomy" id="51714"/>
    <lineage>
        <taxon>Eukaryota</taxon>
        <taxon>Viridiplantae</taxon>
        <taxon>Chlorophyta</taxon>
        <taxon>core chlorophytes</taxon>
        <taxon>Chlorophyceae</taxon>
        <taxon>CS clade</taxon>
        <taxon>Chlamydomonadales</taxon>
        <taxon>Volvocaceae</taxon>
        <taxon>Volvox</taxon>
    </lineage>
</organism>
<dbReference type="InterPro" id="IPR011992">
    <property type="entry name" value="EF-hand-dom_pair"/>
</dbReference>
<dbReference type="Proteomes" id="UP001165090">
    <property type="component" value="Unassembled WGS sequence"/>
</dbReference>
<evidence type="ECO:0000256" key="3">
    <source>
        <dbReference type="ARBA" id="ARBA00022723"/>
    </source>
</evidence>
<feature type="compositionally biased region" description="Polar residues" evidence="6">
    <location>
        <begin position="63"/>
        <end position="78"/>
    </location>
</feature>
<dbReference type="Pfam" id="PF13499">
    <property type="entry name" value="EF-hand_7"/>
    <property type="match status" value="1"/>
</dbReference>
<feature type="domain" description="EF-hand" evidence="7">
    <location>
        <begin position="929"/>
        <end position="964"/>
    </location>
</feature>
<proteinExistence type="predicted"/>
<feature type="compositionally biased region" description="Low complexity" evidence="6">
    <location>
        <begin position="1762"/>
        <end position="1776"/>
    </location>
</feature>
<feature type="region of interest" description="Disordered" evidence="6">
    <location>
        <begin position="367"/>
        <end position="425"/>
    </location>
</feature>
<reference evidence="8 9" key="1">
    <citation type="journal article" date="2023" name="IScience">
        <title>Expanded male sex-determining region conserved during the evolution of homothallism in the green alga Volvox.</title>
        <authorList>
            <person name="Yamamoto K."/>
            <person name="Matsuzaki R."/>
            <person name="Mahakham W."/>
            <person name="Heman W."/>
            <person name="Sekimoto H."/>
            <person name="Kawachi M."/>
            <person name="Minakuchi Y."/>
            <person name="Toyoda A."/>
            <person name="Nozaki H."/>
        </authorList>
    </citation>
    <scope>NUCLEOTIDE SEQUENCE [LARGE SCALE GENOMIC DNA]</scope>
    <source>
        <strain evidence="8 9">NIES-4468</strain>
    </source>
</reference>
<dbReference type="PANTHER" id="PTHR46212">
    <property type="entry name" value="PEFLIN"/>
    <property type="match status" value="1"/>
</dbReference>